<feature type="transmembrane region" description="Helical" evidence="6">
    <location>
        <begin position="324"/>
        <end position="344"/>
    </location>
</feature>
<dbReference type="AlphaFoldDB" id="A0A420EDP3"/>
<feature type="transmembrane region" description="Helical" evidence="6">
    <location>
        <begin position="437"/>
        <end position="456"/>
    </location>
</feature>
<feature type="transmembrane region" description="Helical" evidence="6">
    <location>
        <begin position="80"/>
        <end position="100"/>
    </location>
</feature>
<dbReference type="PANTHER" id="PTHR30250">
    <property type="entry name" value="PST FAMILY PREDICTED COLANIC ACID TRANSPORTER"/>
    <property type="match status" value="1"/>
</dbReference>
<name>A0A420EDP3_9ALTE</name>
<sequence length="462" mass="51104">MQWDKLKNTFQLAIYSVLLVLQKAAGLILIPVSTRYLSLEQYGLVEVLLVLFSFCSLLEISAGTLPRFIERYSTPRQQQLLISTAFSLSLAYGSVLALLIGLGLRFSGFEVLSLYSDSQIIKVTGIIALMIALQPLLMWLRVVERVNAYAVVVLIQVVCQLSLAIAGLKSGQGIDAILNASLLGNAVALLMAVLFNRKQLALRLETGLVTSMLVYQRYLIAASMCLFVLHGFDRIFLASSLGAETLAQYAVMVKLIEAMAMCFGVLEAWWHPRRFMVLSQDGGERKVLQVHQMMLMALMLIMLSCLVLAPIVLPLLIPEQYLQGLQWLPLLVLAGGFKLATSVFDMACYLNAKPVWLFRGNAAAAVLALVCYALLVPSYGIWGLLLSLNIVYASRLVVFFYLSQSIRPLAYQSSWLFIALLLPLVFVGLSLSTLNDWFSLAALVSLAWAFLTRSNASRLKLN</sequence>
<feature type="transmembrane region" description="Helical" evidence="6">
    <location>
        <begin position="147"/>
        <end position="168"/>
    </location>
</feature>
<feature type="transmembrane region" description="Helical" evidence="6">
    <location>
        <begin position="414"/>
        <end position="431"/>
    </location>
</feature>
<evidence type="ECO:0000256" key="5">
    <source>
        <dbReference type="ARBA" id="ARBA00023136"/>
    </source>
</evidence>
<evidence type="ECO:0000256" key="6">
    <source>
        <dbReference type="SAM" id="Phobius"/>
    </source>
</evidence>
<evidence type="ECO:0000313" key="8">
    <source>
        <dbReference type="Proteomes" id="UP000286482"/>
    </source>
</evidence>
<dbReference type="PANTHER" id="PTHR30250:SF11">
    <property type="entry name" value="O-ANTIGEN TRANSPORTER-RELATED"/>
    <property type="match status" value="1"/>
</dbReference>
<accession>A0A420EDP3</accession>
<comment type="caution">
    <text evidence="7">The sequence shown here is derived from an EMBL/GenBank/DDBJ whole genome shotgun (WGS) entry which is preliminary data.</text>
</comment>
<keyword evidence="4 6" id="KW-1133">Transmembrane helix</keyword>
<feature type="transmembrane region" description="Helical" evidence="6">
    <location>
        <begin position="249"/>
        <end position="270"/>
    </location>
</feature>
<keyword evidence="5 6" id="KW-0472">Membrane</keyword>
<proteinExistence type="predicted"/>
<dbReference type="OrthoDB" id="9815248at2"/>
<feature type="transmembrane region" description="Helical" evidence="6">
    <location>
        <begin position="381"/>
        <end position="402"/>
    </location>
</feature>
<dbReference type="InterPro" id="IPR050833">
    <property type="entry name" value="Poly_Biosynth_Transport"/>
</dbReference>
<dbReference type="Proteomes" id="UP000286482">
    <property type="component" value="Unassembled WGS sequence"/>
</dbReference>
<organism evidence="7 8">
    <name type="scientific">Alginatibacterium sediminis</name>
    <dbReference type="NCBI Taxonomy" id="2164068"/>
    <lineage>
        <taxon>Bacteria</taxon>
        <taxon>Pseudomonadati</taxon>
        <taxon>Pseudomonadota</taxon>
        <taxon>Gammaproteobacteria</taxon>
        <taxon>Alteromonadales</taxon>
        <taxon>Alteromonadaceae</taxon>
        <taxon>Alginatibacterium</taxon>
    </lineage>
</organism>
<feature type="transmembrane region" description="Helical" evidence="6">
    <location>
        <begin position="42"/>
        <end position="60"/>
    </location>
</feature>
<evidence type="ECO:0000256" key="2">
    <source>
        <dbReference type="ARBA" id="ARBA00022475"/>
    </source>
</evidence>
<feature type="transmembrane region" description="Helical" evidence="6">
    <location>
        <begin position="295"/>
        <end position="318"/>
    </location>
</feature>
<feature type="transmembrane region" description="Helical" evidence="6">
    <location>
        <begin position="356"/>
        <end position="375"/>
    </location>
</feature>
<feature type="transmembrane region" description="Helical" evidence="6">
    <location>
        <begin position="174"/>
        <end position="195"/>
    </location>
</feature>
<feature type="transmembrane region" description="Helical" evidence="6">
    <location>
        <begin position="207"/>
        <end position="229"/>
    </location>
</feature>
<evidence type="ECO:0000256" key="1">
    <source>
        <dbReference type="ARBA" id="ARBA00004651"/>
    </source>
</evidence>
<dbReference type="RefSeq" id="WP_120354873.1">
    <property type="nucleotide sequence ID" value="NZ_RAQO01000005.1"/>
</dbReference>
<dbReference type="EMBL" id="RAQO01000005">
    <property type="protein sequence ID" value="RKF18793.1"/>
    <property type="molecule type" value="Genomic_DNA"/>
</dbReference>
<protein>
    <recommendedName>
        <fullName evidence="9">Polysaccharide biosynthesis protein</fullName>
    </recommendedName>
</protein>
<evidence type="ECO:0000313" key="7">
    <source>
        <dbReference type="EMBL" id="RKF18793.1"/>
    </source>
</evidence>
<evidence type="ECO:0000256" key="4">
    <source>
        <dbReference type="ARBA" id="ARBA00022989"/>
    </source>
</evidence>
<evidence type="ECO:0000256" key="3">
    <source>
        <dbReference type="ARBA" id="ARBA00022692"/>
    </source>
</evidence>
<gene>
    <name evidence="7" type="ORF">DBZ36_10390</name>
</gene>
<keyword evidence="8" id="KW-1185">Reference proteome</keyword>
<comment type="subcellular location">
    <subcellularLocation>
        <location evidence="1">Cell membrane</location>
        <topology evidence="1">Multi-pass membrane protein</topology>
    </subcellularLocation>
</comment>
<feature type="transmembrane region" description="Helical" evidence="6">
    <location>
        <begin position="120"/>
        <end position="140"/>
    </location>
</feature>
<dbReference type="Pfam" id="PF13440">
    <property type="entry name" value="Polysacc_synt_3"/>
    <property type="match status" value="1"/>
</dbReference>
<keyword evidence="3 6" id="KW-0812">Transmembrane</keyword>
<keyword evidence="2" id="KW-1003">Cell membrane</keyword>
<feature type="transmembrane region" description="Helical" evidence="6">
    <location>
        <begin position="12"/>
        <end position="30"/>
    </location>
</feature>
<evidence type="ECO:0008006" key="9">
    <source>
        <dbReference type="Google" id="ProtNLM"/>
    </source>
</evidence>
<reference evidence="7 8" key="1">
    <citation type="submission" date="2018-09" db="EMBL/GenBank/DDBJ databases">
        <authorList>
            <person name="Wang Z."/>
        </authorList>
    </citation>
    <scope>NUCLEOTIDE SEQUENCE [LARGE SCALE GENOMIC DNA]</scope>
    <source>
        <strain evidence="7 8">ALS 81</strain>
    </source>
</reference>
<dbReference type="GO" id="GO:0005886">
    <property type="term" value="C:plasma membrane"/>
    <property type="evidence" value="ECO:0007669"/>
    <property type="project" value="UniProtKB-SubCell"/>
</dbReference>